<protein>
    <recommendedName>
        <fullName evidence="4">Nuclear transport factor 2 family protein</fullName>
    </recommendedName>
</protein>
<dbReference type="AlphaFoldDB" id="A0A6I4M994"/>
<keyword evidence="3" id="KW-1185">Reference proteome</keyword>
<dbReference type="EMBL" id="WBMS02000015">
    <property type="protein sequence ID" value="MWA02758.1"/>
    <property type="molecule type" value="Genomic_DNA"/>
</dbReference>
<dbReference type="RefSeq" id="WP_151595258.1">
    <property type="nucleotide sequence ID" value="NZ_WBMS02000015.1"/>
</dbReference>
<reference evidence="2" key="1">
    <citation type="submission" date="2019-12" db="EMBL/GenBank/DDBJ databases">
        <title>Actinomadura physcomitrii sp. nov., a novel actinomycete isolated from moss [Physcomitrium sphaericum (Ludw) Fuernr].</title>
        <authorList>
            <person name="Zhuang X."/>
        </authorList>
    </citation>
    <scope>NUCLEOTIDE SEQUENCE [LARGE SCALE GENOMIC DNA]</scope>
    <source>
        <strain evidence="2">LD22</strain>
    </source>
</reference>
<evidence type="ECO:0000313" key="2">
    <source>
        <dbReference type="EMBL" id="MWA02758.1"/>
    </source>
</evidence>
<evidence type="ECO:0008006" key="4">
    <source>
        <dbReference type="Google" id="ProtNLM"/>
    </source>
</evidence>
<sequence length="182" mass="19170">MSGIGRRPTSFACLLGAVGAVVALSGCSGGQQAVALPSSTDSRTPLGSSSAADAKAAELAYRNFVAMLDRADSLPAESRRQQLATLMAEPQLSRVLKRIAVMKKQHLTTYGNVIVHVTSVQLTTNGATVLDCQDTRNAGLINSVTQKKVNRGVKEDSTKALLIKGRDGKWRVSKSITLGEGC</sequence>
<comment type="caution">
    <text evidence="2">The sequence shown here is derived from an EMBL/GenBank/DDBJ whole genome shotgun (WGS) entry which is preliminary data.</text>
</comment>
<proteinExistence type="predicted"/>
<gene>
    <name evidence="2" type="ORF">F8568_020740</name>
</gene>
<evidence type="ECO:0000256" key="1">
    <source>
        <dbReference type="SAM" id="SignalP"/>
    </source>
</evidence>
<name>A0A6I4M994_9ACTN</name>
<feature type="chain" id="PRO_5039268105" description="Nuclear transport factor 2 family protein" evidence="1">
    <location>
        <begin position="24"/>
        <end position="182"/>
    </location>
</feature>
<evidence type="ECO:0000313" key="3">
    <source>
        <dbReference type="Proteomes" id="UP000462055"/>
    </source>
</evidence>
<feature type="signal peptide" evidence="1">
    <location>
        <begin position="1"/>
        <end position="23"/>
    </location>
</feature>
<dbReference type="PROSITE" id="PS51257">
    <property type="entry name" value="PROKAR_LIPOPROTEIN"/>
    <property type="match status" value="1"/>
</dbReference>
<organism evidence="2 3">
    <name type="scientific">Actinomadura physcomitrii</name>
    <dbReference type="NCBI Taxonomy" id="2650748"/>
    <lineage>
        <taxon>Bacteria</taxon>
        <taxon>Bacillati</taxon>
        <taxon>Actinomycetota</taxon>
        <taxon>Actinomycetes</taxon>
        <taxon>Streptosporangiales</taxon>
        <taxon>Thermomonosporaceae</taxon>
        <taxon>Actinomadura</taxon>
    </lineage>
</organism>
<dbReference type="Proteomes" id="UP000462055">
    <property type="component" value="Unassembled WGS sequence"/>
</dbReference>
<accession>A0A6I4M994</accession>
<keyword evidence="1" id="KW-0732">Signal</keyword>